<reference evidence="1" key="1">
    <citation type="submission" date="2021-06" db="EMBL/GenBank/DDBJ databases">
        <authorList>
            <person name="Kallberg Y."/>
            <person name="Tangrot J."/>
            <person name="Rosling A."/>
        </authorList>
    </citation>
    <scope>NUCLEOTIDE SEQUENCE</scope>
    <source>
        <strain evidence="1">CL551</strain>
    </source>
</reference>
<evidence type="ECO:0000313" key="2">
    <source>
        <dbReference type="Proteomes" id="UP000789342"/>
    </source>
</evidence>
<gene>
    <name evidence="1" type="ORF">AMORRO_LOCUS14194</name>
</gene>
<accession>A0A9N9NHU2</accession>
<dbReference type="Proteomes" id="UP000789342">
    <property type="component" value="Unassembled WGS sequence"/>
</dbReference>
<dbReference type="EMBL" id="CAJVPV010027162">
    <property type="protein sequence ID" value="CAG8733429.1"/>
    <property type="molecule type" value="Genomic_DNA"/>
</dbReference>
<evidence type="ECO:0000313" key="1">
    <source>
        <dbReference type="EMBL" id="CAG8733429.1"/>
    </source>
</evidence>
<name>A0A9N9NHU2_9GLOM</name>
<feature type="non-terminal residue" evidence="1">
    <location>
        <position position="1"/>
    </location>
</feature>
<dbReference type="AlphaFoldDB" id="A0A9N9NHU2"/>
<proteinExistence type="predicted"/>
<sequence>QTLQESLQTFSSTHFVLDKFEECMTSDLFIIEDFKIIFVEL</sequence>
<protein>
    <submittedName>
        <fullName evidence="1">7419_t:CDS:1</fullName>
    </submittedName>
</protein>
<organism evidence="1 2">
    <name type="scientific">Acaulospora morrowiae</name>
    <dbReference type="NCBI Taxonomy" id="94023"/>
    <lineage>
        <taxon>Eukaryota</taxon>
        <taxon>Fungi</taxon>
        <taxon>Fungi incertae sedis</taxon>
        <taxon>Mucoromycota</taxon>
        <taxon>Glomeromycotina</taxon>
        <taxon>Glomeromycetes</taxon>
        <taxon>Diversisporales</taxon>
        <taxon>Acaulosporaceae</taxon>
        <taxon>Acaulospora</taxon>
    </lineage>
</organism>
<comment type="caution">
    <text evidence="1">The sequence shown here is derived from an EMBL/GenBank/DDBJ whole genome shotgun (WGS) entry which is preliminary data.</text>
</comment>
<keyword evidence="2" id="KW-1185">Reference proteome</keyword>